<dbReference type="EMBL" id="UINC01144395">
    <property type="protein sequence ID" value="SVD33876.1"/>
    <property type="molecule type" value="Genomic_DNA"/>
</dbReference>
<dbReference type="InterPro" id="IPR024633">
    <property type="entry name" value="DnaA_N_dom"/>
</dbReference>
<feature type="domain" description="DnaA N-terminal" evidence="1">
    <location>
        <begin position="8"/>
        <end position="58"/>
    </location>
</feature>
<protein>
    <recommendedName>
        <fullName evidence="1">DnaA N-terminal domain-containing protein</fullName>
    </recommendedName>
</protein>
<reference evidence="2" key="1">
    <citation type="submission" date="2018-05" db="EMBL/GenBank/DDBJ databases">
        <authorList>
            <person name="Lanie J.A."/>
            <person name="Ng W.-L."/>
            <person name="Kazmierczak K.M."/>
            <person name="Andrzejewski T.M."/>
            <person name="Davidsen T.M."/>
            <person name="Wayne K.J."/>
            <person name="Tettelin H."/>
            <person name="Glass J.I."/>
            <person name="Rusch D."/>
            <person name="Podicherti R."/>
            <person name="Tsui H.-C.T."/>
            <person name="Winkler M.E."/>
        </authorList>
    </citation>
    <scope>NUCLEOTIDE SEQUENCE</scope>
</reference>
<evidence type="ECO:0000259" key="1">
    <source>
        <dbReference type="Pfam" id="PF11638"/>
    </source>
</evidence>
<dbReference type="InterPro" id="IPR038454">
    <property type="entry name" value="DnaA_N_sf"/>
</dbReference>
<dbReference type="Pfam" id="PF11638">
    <property type="entry name" value="DnaA_N"/>
    <property type="match status" value="1"/>
</dbReference>
<dbReference type="Gene3D" id="3.30.300.180">
    <property type="match status" value="1"/>
</dbReference>
<feature type="non-terminal residue" evidence="2">
    <location>
        <position position="59"/>
    </location>
</feature>
<name>A0A382UHW7_9ZZZZ</name>
<proteinExistence type="predicted"/>
<sequence>MNEQSTREIWKAVLGELQLQLPRPTFETWLKQTDGVSYDEHQFIVEAPTPFAVAWLERR</sequence>
<dbReference type="AlphaFoldDB" id="A0A382UHW7"/>
<organism evidence="2">
    <name type="scientific">marine metagenome</name>
    <dbReference type="NCBI Taxonomy" id="408172"/>
    <lineage>
        <taxon>unclassified sequences</taxon>
        <taxon>metagenomes</taxon>
        <taxon>ecological metagenomes</taxon>
    </lineage>
</organism>
<gene>
    <name evidence="2" type="ORF">METZ01_LOCUS386730</name>
</gene>
<accession>A0A382UHW7</accession>
<evidence type="ECO:0000313" key="2">
    <source>
        <dbReference type="EMBL" id="SVD33876.1"/>
    </source>
</evidence>